<keyword evidence="2 6" id="KW-0238">DNA-binding</keyword>
<comment type="caution">
    <text evidence="6">The sequence shown here is derived from an EMBL/GenBank/DDBJ whole genome shotgun (WGS) entry which is preliminary data.</text>
</comment>
<evidence type="ECO:0000256" key="4">
    <source>
        <dbReference type="SAM" id="MobiDB-lite"/>
    </source>
</evidence>
<reference evidence="6 7" key="1">
    <citation type="submission" date="2020-08" db="EMBL/GenBank/DDBJ databases">
        <title>Sequencing the genomes of 1000 actinobacteria strains.</title>
        <authorList>
            <person name="Klenk H.-P."/>
        </authorList>
    </citation>
    <scope>NUCLEOTIDE SEQUENCE [LARGE SCALE GENOMIC DNA]</scope>
    <source>
        <strain evidence="6 7">DSM 19600</strain>
    </source>
</reference>
<keyword evidence="3" id="KW-0804">Transcription</keyword>
<dbReference type="InterPro" id="IPR009057">
    <property type="entry name" value="Homeodomain-like_sf"/>
</dbReference>
<proteinExistence type="predicted"/>
<keyword evidence="7" id="KW-1185">Reference proteome</keyword>
<protein>
    <submittedName>
        <fullName evidence="6">AraC-like DNA-binding protein/mannose-6-phosphate isomerase-like protein (Cupin superfamily)</fullName>
    </submittedName>
</protein>
<dbReference type="SUPFAM" id="SSF51182">
    <property type="entry name" value="RmlC-like cupins"/>
    <property type="match status" value="1"/>
</dbReference>
<dbReference type="CDD" id="cd06976">
    <property type="entry name" value="cupin_MtlR-like_N"/>
    <property type="match status" value="1"/>
</dbReference>
<dbReference type="InterPro" id="IPR011051">
    <property type="entry name" value="RmlC_Cupin_sf"/>
</dbReference>
<dbReference type="GO" id="GO:0016853">
    <property type="term" value="F:isomerase activity"/>
    <property type="evidence" value="ECO:0007669"/>
    <property type="project" value="UniProtKB-KW"/>
</dbReference>
<keyword evidence="6" id="KW-0413">Isomerase</keyword>
<dbReference type="PANTHER" id="PTHR43280">
    <property type="entry name" value="ARAC-FAMILY TRANSCRIPTIONAL REGULATOR"/>
    <property type="match status" value="1"/>
</dbReference>
<evidence type="ECO:0000256" key="3">
    <source>
        <dbReference type="ARBA" id="ARBA00023163"/>
    </source>
</evidence>
<dbReference type="InterPro" id="IPR018060">
    <property type="entry name" value="HTH_AraC"/>
</dbReference>
<dbReference type="AlphaFoldDB" id="A0AA40SR18"/>
<dbReference type="GO" id="GO:0003700">
    <property type="term" value="F:DNA-binding transcription factor activity"/>
    <property type="evidence" value="ECO:0007669"/>
    <property type="project" value="InterPro"/>
</dbReference>
<dbReference type="EMBL" id="JACIFH010000001">
    <property type="protein sequence ID" value="MBB4140813.1"/>
    <property type="molecule type" value="Genomic_DNA"/>
</dbReference>
<dbReference type="SMART" id="SM00342">
    <property type="entry name" value="HTH_ARAC"/>
    <property type="match status" value="1"/>
</dbReference>
<feature type="region of interest" description="Disordered" evidence="4">
    <location>
        <begin position="350"/>
        <end position="384"/>
    </location>
</feature>
<dbReference type="PANTHER" id="PTHR43280:SF27">
    <property type="entry name" value="TRANSCRIPTIONAL REGULATOR MTLR"/>
    <property type="match status" value="1"/>
</dbReference>
<evidence type="ECO:0000256" key="1">
    <source>
        <dbReference type="ARBA" id="ARBA00023015"/>
    </source>
</evidence>
<dbReference type="Proteomes" id="UP000549113">
    <property type="component" value="Unassembled WGS sequence"/>
</dbReference>
<dbReference type="Gene3D" id="2.60.120.10">
    <property type="entry name" value="Jelly Rolls"/>
    <property type="match status" value="1"/>
</dbReference>
<evidence type="ECO:0000256" key="2">
    <source>
        <dbReference type="ARBA" id="ARBA00023125"/>
    </source>
</evidence>
<dbReference type="Pfam" id="PF02311">
    <property type="entry name" value="AraC_binding"/>
    <property type="match status" value="1"/>
</dbReference>
<dbReference type="PROSITE" id="PS01124">
    <property type="entry name" value="HTH_ARAC_FAMILY_2"/>
    <property type="match status" value="1"/>
</dbReference>
<dbReference type="InterPro" id="IPR014710">
    <property type="entry name" value="RmlC-like_jellyroll"/>
</dbReference>
<dbReference type="InterPro" id="IPR018062">
    <property type="entry name" value="HTH_AraC-typ_CS"/>
</dbReference>
<dbReference type="RefSeq" id="WP_206686880.1">
    <property type="nucleotide sequence ID" value="NZ_BAABCO010000004.1"/>
</dbReference>
<keyword evidence="1" id="KW-0805">Transcription regulation</keyword>
<accession>A0AA40SR18</accession>
<feature type="domain" description="HTH araC/xylS-type" evidence="5">
    <location>
        <begin position="253"/>
        <end position="351"/>
    </location>
</feature>
<dbReference type="InterPro" id="IPR003313">
    <property type="entry name" value="AraC-bd"/>
</dbReference>
<dbReference type="PROSITE" id="PS00041">
    <property type="entry name" value="HTH_ARAC_FAMILY_1"/>
    <property type="match status" value="1"/>
</dbReference>
<dbReference type="SUPFAM" id="SSF46689">
    <property type="entry name" value="Homeodomain-like"/>
    <property type="match status" value="2"/>
</dbReference>
<evidence type="ECO:0000259" key="5">
    <source>
        <dbReference type="PROSITE" id="PS01124"/>
    </source>
</evidence>
<dbReference type="GO" id="GO:0043565">
    <property type="term" value="F:sequence-specific DNA binding"/>
    <property type="evidence" value="ECO:0007669"/>
    <property type="project" value="InterPro"/>
</dbReference>
<name>A0AA40SR18_9MICO</name>
<evidence type="ECO:0000313" key="7">
    <source>
        <dbReference type="Proteomes" id="UP000549113"/>
    </source>
</evidence>
<sequence length="384" mass="43012">MRGIHASGGSTGNSYETMWRSQRELARLRATFDTILRSGADVHTWSERTRLLTWRSRMLTNAEYFLGRPAVREVVPRDPRSSVRWHQHDYPSPIARWNFHPEYEVHLITQGTGRYIVGDHIDSFTAGELFLIGPELPHDWISDLEPGEIVVGRDIVMQFHDDWISACAQLLPEITDLSTTLANSTRGIQFLGETAAVGAEQLIAIGSSSGSERLSLIFALFATLAGAPEHERRHLANEWIPTLHDPASADVVSQTLEYVFSNLAGDVRLSTAARMIGMSESAFSRYFHRASGHTFSDMVRRLRLAHACKLLDGTTDAIASIAQTVGYRNLSNFNRQFLAELGCTPLQYRRRVRESPRQGGTAQKETSPARADADVRRTVRGKVR</sequence>
<dbReference type="Pfam" id="PF12833">
    <property type="entry name" value="HTH_18"/>
    <property type="match status" value="1"/>
</dbReference>
<dbReference type="Gene3D" id="1.10.10.60">
    <property type="entry name" value="Homeodomain-like"/>
    <property type="match status" value="1"/>
</dbReference>
<gene>
    <name evidence="6" type="ORF">BKA10_002607</name>
</gene>
<evidence type="ECO:0000313" key="6">
    <source>
        <dbReference type="EMBL" id="MBB4140813.1"/>
    </source>
</evidence>
<organism evidence="6 7">
    <name type="scientific">Microbacterium invictum</name>
    <dbReference type="NCBI Taxonomy" id="515415"/>
    <lineage>
        <taxon>Bacteria</taxon>
        <taxon>Bacillati</taxon>
        <taxon>Actinomycetota</taxon>
        <taxon>Actinomycetes</taxon>
        <taxon>Micrococcales</taxon>
        <taxon>Microbacteriaceae</taxon>
        <taxon>Microbacterium</taxon>
    </lineage>
</organism>